<evidence type="ECO:0000256" key="1">
    <source>
        <dbReference type="SAM" id="MobiDB-lite"/>
    </source>
</evidence>
<feature type="region of interest" description="Disordered" evidence="1">
    <location>
        <begin position="34"/>
        <end position="53"/>
    </location>
</feature>
<evidence type="ECO:0000313" key="2">
    <source>
        <dbReference type="EMBL" id="SDI41217.1"/>
    </source>
</evidence>
<accession>A0A1G8KCR1</accession>
<protein>
    <submittedName>
        <fullName evidence="2">Uncharacterized protein</fullName>
    </submittedName>
</protein>
<dbReference type="EMBL" id="FNCN01000049">
    <property type="protein sequence ID" value="SDI41217.1"/>
    <property type="molecule type" value="Genomic_DNA"/>
</dbReference>
<keyword evidence="3" id="KW-1185">Reference proteome</keyword>
<gene>
    <name evidence="2" type="ORF">SAMN05421505_14935</name>
</gene>
<proteinExistence type="predicted"/>
<dbReference type="AlphaFoldDB" id="A0A1G8KCR1"/>
<name>A0A1G8KCR1_9ACTN</name>
<evidence type="ECO:0000313" key="3">
    <source>
        <dbReference type="Proteomes" id="UP000198923"/>
    </source>
</evidence>
<dbReference type="Proteomes" id="UP000198923">
    <property type="component" value="Unassembled WGS sequence"/>
</dbReference>
<reference evidence="2 3" key="1">
    <citation type="submission" date="2016-10" db="EMBL/GenBank/DDBJ databases">
        <authorList>
            <person name="de Groot N.N."/>
        </authorList>
    </citation>
    <scope>NUCLEOTIDE SEQUENCE [LARGE SCALE GENOMIC DNA]</scope>
    <source>
        <strain evidence="2 3">CPCC 201354</strain>
    </source>
</reference>
<sequence>MRGGPEWRGWTRQTMVLADLYDAIGRLTQAAGRWRRKPPKVAPYPRPKARRRRVTTMADIKRTYLSR</sequence>
<dbReference type="STRING" id="504805.SAMN05421505_14935"/>
<organism evidence="2 3">
    <name type="scientific">Sinosporangium album</name>
    <dbReference type="NCBI Taxonomy" id="504805"/>
    <lineage>
        <taxon>Bacteria</taxon>
        <taxon>Bacillati</taxon>
        <taxon>Actinomycetota</taxon>
        <taxon>Actinomycetes</taxon>
        <taxon>Streptosporangiales</taxon>
        <taxon>Streptosporangiaceae</taxon>
        <taxon>Sinosporangium</taxon>
    </lineage>
</organism>